<feature type="transmembrane region" description="Helical" evidence="1">
    <location>
        <begin position="63"/>
        <end position="88"/>
    </location>
</feature>
<feature type="transmembrane region" description="Helical" evidence="1">
    <location>
        <begin position="109"/>
        <end position="131"/>
    </location>
</feature>
<dbReference type="OrthoDB" id="7629477at2"/>
<reference evidence="2 3" key="1">
    <citation type="submission" date="2016-11" db="EMBL/GenBank/DDBJ databases">
        <authorList>
            <person name="Jaros S."/>
            <person name="Januszkiewicz K."/>
            <person name="Wedrychowicz H."/>
        </authorList>
    </citation>
    <scope>NUCLEOTIDE SEQUENCE [LARGE SCALE GENOMIC DNA]</scope>
    <source>
        <strain evidence="2 3">DSM 29589</strain>
    </source>
</reference>
<accession>A0A1M7IXD6</accession>
<dbReference type="AlphaFoldDB" id="A0A1M7IXD6"/>
<evidence type="ECO:0000313" key="2">
    <source>
        <dbReference type="EMBL" id="SHM45358.1"/>
    </source>
</evidence>
<evidence type="ECO:0000313" key="3">
    <source>
        <dbReference type="Proteomes" id="UP000183974"/>
    </source>
</evidence>
<feature type="transmembrane region" description="Helical" evidence="1">
    <location>
        <begin position="137"/>
        <end position="157"/>
    </location>
</feature>
<organism evidence="2 3">
    <name type="scientific">Roseovarius pacificus</name>
    <dbReference type="NCBI Taxonomy" id="337701"/>
    <lineage>
        <taxon>Bacteria</taxon>
        <taxon>Pseudomonadati</taxon>
        <taxon>Pseudomonadota</taxon>
        <taxon>Alphaproteobacteria</taxon>
        <taxon>Rhodobacterales</taxon>
        <taxon>Roseobacteraceae</taxon>
        <taxon>Roseovarius</taxon>
    </lineage>
</organism>
<sequence length="179" mass="19938">MAERKSPNRWSMRVLYLALCLTLVFLHLLPLDTLPRGWAGPDLMLALTFAWVLRRPDYVPPLLIAGVFLLTDLLFQRPPGLWAAFVLISSQTLRNREAGLRDLTFAMEWLNVATTLVALTIGYRIVLTIMLVDQVPLGLSLMQLVATLVVYPLVAFASQTVLRVRKIAPGDVDALGGRT</sequence>
<dbReference type="RefSeq" id="WP_073037211.1">
    <property type="nucleotide sequence ID" value="NZ_BMLR01000017.1"/>
</dbReference>
<keyword evidence="1" id="KW-1133">Transmembrane helix</keyword>
<keyword evidence="1" id="KW-0472">Membrane</keyword>
<dbReference type="Proteomes" id="UP000183974">
    <property type="component" value="Unassembled WGS sequence"/>
</dbReference>
<keyword evidence="3" id="KW-1185">Reference proteome</keyword>
<name>A0A1M7IXD6_9RHOB</name>
<keyword evidence="1" id="KW-0812">Transmembrane</keyword>
<protein>
    <submittedName>
        <fullName evidence="2">Rod shape-determining protein MreD</fullName>
    </submittedName>
</protein>
<dbReference type="STRING" id="337701.SAMN05444398_11727"/>
<proteinExistence type="predicted"/>
<evidence type="ECO:0000256" key="1">
    <source>
        <dbReference type="SAM" id="Phobius"/>
    </source>
</evidence>
<dbReference type="EMBL" id="FRBR01000017">
    <property type="protein sequence ID" value="SHM45358.1"/>
    <property type="molecule type" value="Genomic_DNA"/>
</dbReference>
<gene>
    <name evidence="2" type="ORF">SAMN05444398_11727</name>
</gene>